<keyword evidence="4" id="KW-1185">Reference proteome</keyword>
<dbReference type="Gene3D" id="3.30.479.30">
    <property type="entry name" value="Band 7 domain"/>
    <property type="match status" value="1"/>
</dbReference>
<dbReference type="STRING" id="1841610.A6X21_21010"/>
<reference evidence="3 4" key="1">
    <citation type="submission" date="2016-05" db="EMBL/GenBank/DDBJ databases">
        <title>Genomic and physiological characterization of Planctopirus sp. isolated from fresh water lake.</title>
        <authorList>
            <person name="Subhash Y."/>
            <person name="Ramana C."/>
        </authorList>
    </citation>
    <scope>NUCLEOTIDE SEQUENCE [LARGE SCALE GENOMIC DNA]</scope>
    <source>
        <strain evidence="3 4">JC280</strain>
    </source>
</reference>
<dbReference type="CDD" id="cd03408">
    <property type="entry name" value="SPFH_like_u1"/>
    <property type="match status" value="1"/>
</dbReference>
<dbReference type="InterPro" id="IPR025640">
    <property type="entry name" value="GYF_2"/>
</dbReference>
<sequence>MGLFDKLRAELIDIIEWLDDNRTTLVWRFPRYQNEIKNGAQLIVRPGQMAVFVYRGQIADVFEPGNYQLKSENLPILGTLQGWKYGFNSPFRSEVYFVSTRQITDLKWGTQNPVMLRDPEFGPIRLRAFGTYALKAIDPKALLKELVGTDGEVEADEIGELLRSIIVNSMSTLLGEKQIAALDLAANYRGMSEELRKAVQEQIDDEYGLSIPNLQIVNISFPEAVEKALDTRSSMGVIGDMNKFQQYKFGEAMGDAANNPNGGAGDGLGMGMGFAMASRFMNQPGYVAPGVGGPAAAANAGSPPPLPGAVQWHVALNGQSLGPYTPAQVQQAIQTGQLSAESLVWSTGMDQWKPASQTPLASLFQSGPPPLPPTP</sequence>
<dbReference type="RefSeq" id="WP_068847376.1">
    <property type="nucleotide sequence ID" value="NZ_LYDR01000063.1"/>
</dbReference>
<dbReference type="InterPro" id="IPR033880">
    <property type="entry name" value="SPFH_YdjI"/>
</dbReference>
<dbReference type="Pfam" id="PF14237">
    <property type="entry name" value="GYF_2"/>
    <property type="match status" value="1"/>
</dbReference>
<comment type="caution">
    <text evidence="3">The sequence shown here is derived from an EMBL/GenBank/DDBJ whole genome shotgun (WGS) entry which is preliminary data.</text>
</comment>
<accession>A0A1C3EI49</accession>
<dbReference type="PANTHER" id="PTHR37826">
    <property type="entry name" value="FLOTILLIN BAND_7_5 DOMAIN PROTEIN"/>
    <property type="match status" value="1"/>
</dbReference>
<dbReference type="SUPFAM" id="SSF117892">
    <property type="entry name" value="Band 7/SPFH domain"/>
    <property type="match status" value="1"/>
</dbReference>
<proteinExistence type="predicted"/>
<dbReference type="InterPro" id="IPR036013">
    <property type="entry name" value="Band_7/SPFH_dom_sf"/>
</dbReference>
<evidence type="ECO:0000259" key="2">
    <source>
        <dbReference type="Pfam" id="PF14237"/>
    </source>
</evidence>
<organism evidence="3 4">
    <name type="scientific">Planctopirus hydrillae</name>
    <dbReference type="NCBI Taxonomy" id="1841610"/>
    <lineage>
        <taxon>Bacteria</taxon>
        <taxon>Pseudomonadati</taxon>
        <taxon>Planctomycetota</taxon>
        <taxon>Planctomycetia</taxon>
        <taxon>Planctomycetales</taxon>
        <taxon>Planctomycetaceae</taxon>
        <taxon>Planctopirus</taxon>
    </lineage>
</organism>
<evidence type="ECO:0000313" key="3">
    <source>
        <dbReference type="EMBL" id="ODA32889.1"/>
    </source>
</evidence>
<dbReference type="EMBL" id="LYDR01000063">
    <property type="protein sequence ID" value="ODA32889.1"/>
    <property type="molecule type" value="Genomic_DNA"/>
</dbReference>
<protein>
    <submittedName>
        <fullName evidence="3">Antifreeze protein</fullName>
    </submittedName>
</protein>
<evidence type="ECO:0000313" key="4">
    <source>
        <dbReference type="Proteomes" id="UP000094828"/>
    </source>
</evidence>
<dbReference type="OrthoDB" id="9788304at2"/>
<gene>
    <name evidence="3" type="ORF">A6X21_21010</name>
</gene>
<dbReference type="Pfam" id="PF13421">
    <property type="entry name" value="Band_7_1"/>
    <property type="match status" value="1"/>
</dbReference>
<name>A0A1C3EI49_9PLAN</name>
<dbReference type="AlphaFoldDB" id="A0A1C3EI49"/>
<evidence type="ECO:0000259" key="1">
    <source>
        <dbReference type="Pfam" id="PF13421"/>
    </source>
</evidence>
<dbReference type="PANTHER" id="PTHR37826:SF2">
    <property type="entry name" value="ZINC-RIBBON DOMAIN-CONTAINING PROTEIN"/>
    <property type="match status" value="1"/>
</dbReference>
<feature type="domain" description="GYF" evidence="2">
    <location>
        <begin position="312"/>
        <end position="359"/>
    </location>
</feature>
<feature type="domain" description="SPFH" evidence="1">
    <location>
        <begin position="26"/>
        <end position="237"/>
    </location>
</feature>
<dbReference type="Proteomes" id="UP000094828">
    <property type="component" value="Unassembled WGS sequence"/>
</dbReference>